<evidence type="ECO:0000313" key="2">
    <source>
        <dbReference type="Proteomes" id="UP000783863"/>
    </source>
</evidence>
<keyword evidence="2" id="KW-1185">Reference proteome</keyword>
<name>A0A8J7YCU2_9EURY</name>
<evidence type="ECO:0000313" key="1">
    <source>
        <dbReference type="EMBL" id="MBX0303720.1"/>
    </source>
</evidence>
<protein>
    <submittedName>
        <fullName evidence="1">Uncharacterized protein</fullName>
    </submittedName>
</protein>
<reference evidence="1" key="1">
    <citation type="submission" date="2021-06" db="EMBL/GenBank/DDBJ databases">
        <title>Halomicroarcula sp. F24A a new haloarchaeum isolated from saline soil.</title>
        <authorList>
            <person name="Duran-Viseras A."/>
            <person name="Sanchez-Porro C."/>
            <person name="Ventosa A."/>
        </authorList>
    </citation>
    <scope>NUCLEOTIDE SEQUENCE</scope>
    <source>
        <strain evidence="1">F24A</strain>
    </source>
</reference>
<dbReference type="AlphaFoldDB" id="A0A8J7YCU2"/>
<gene>
    <name evidence="1" type="ORF">EGD98_08545</name>
</gene>
<dbReference type="EMBL" id="RKLQ01000001">
    <property type="protein sequence ID" value="MBX0303720.1"/>
    <property type="molecule type" value="Genomic_DNA"/>
</dbReference>
<accession>A0A8J7YCU2</accession>
<dbReference type="RefSeq" id="WP_220587913.1">
    <property type="nucleotide sequence ID" value="NZ_RKLQ01000001.1"/>
</dbReference>
<sequence length="219" mass="25627">MVKVPEPPTGVDDLHAQPKVASDQGLQALKTTLEDSLSEDVFDRLTKFVDNPPKEPSDEYRERALAYVSDCIEHRKAIRPDSLRSLESLPDQIQRITNGGWVYYRNGNQDVDHDVPESEADESDHGKYLFFAPEDARRLENIVVEQFQRRPFRAAKLPTKPAKQEDWVLCLYQGDNRYWYELREEYRDPPTVRFRGFKTDNATRRGEYSDRFREVTENT</sequence>
<proteinExistence type="predicted"/>
<organism evidence="1 2">
    <name type="scientific">Haloarcula salinisoli</name>
    <dbReference type="NCBI Taxonomy" id="2487746"/>
    <lineage>
        <taxon>Archaea</taxon>
        <taxon>Methanobacteriati</taxon>
        <taxon>Methanobacteriota</taxon>
        <taxon>Stenosarchaea group</taxon>
        <taxon>Halobacteria</taxon>
        <taxon>Halobacteriales</taxon>
        <taxon>Haloarculaceae</taxon>
        <taxon>Haloarcula</taxon>
    </lineage>
</organism>
<dbReference type="Proteomes" id="UP000783863">
    <property type="component" value="Unassembled WGS sequence"/>
</dbReference>
<comment type="caution">
    <text evidence="1">The sequence shown here is derived from an EMBL/GenBank/DDBJ whole genome shotgun (WGS) entry which is preliminary data.</text>
</comment>